<feature type="transmembrane region" description="Helical" evidence="1">
    <location>
        <begin position="39"/>
        <end position="57"/>
    </location>
</feature>
<feature type="transmembrane region" description="Helical" evidence="1">
    <location>
        <begin position="62"/>
        <end position="82"/>
    </location>
</feature>
<name>A0ABY4JGZ8_9BACI</name>
<dbReference type="EMBL" id="CP096034">
    <property type="protein sequence ID" value="UPM53099.1"/>
    <property type="molecule type" value="Genomic_DNA"/>
</dbReference>
<organism evidence="2 3">
    <name type="scientific">Gottfriedia acidiceleris</name>
    <dbReference type="NCBI Taxonomy" id="371036"/>
    <lineage>
        <taxon>Bacteria</taxon>
        <taxon>Bacillati</taxon>
        <taxon>Bacillota</taxon>
        <taxon>Bacilli</taxon>
        <taxon>Bacillales</taxon>
        <taxon>Bacillaceae</taxon>
        <taxon>Gottfriedia</taxon>
    </lineage>
</organism>
<dbReference type="RefSeq" id="WP_248266415.1">
    <property type="nucleotide sequence ID" value="NZ_CP096034.1"/>
</dbReference>
<evidence type="ECO:0000313" key="3">
    <source>
        <dbReference type="Proteomes" id="UP000830639"/>
    </source>
</evidence>
<dbReference type="Proteomes" id="UP000830639">
    <property type="component" value="Chromosome"/>
</dbReference>
<sequence>MEKNIKKENQSNKAPLLCLLFIFLINVHTFEAFQDGGLEKLWFTVLTLLWIYIGFIIQKSKWLIFLFIITLLGIFIWGILLFS</sequence>
<protein>
    <submittedName>
        <fullName evidence="2">Uncharacterized protein</fullName>
    </submittedName>
</protein>
<gene>
    <name evidence="2" type="ORF">MY490_14905</name>
</gene>
<evidence type="ECO:0000313" key="2">
    <source>
        <dbReference type="EMBL" id="UPM53099.1"/>
    </source>
</evidence>
<keyword evidence="1" id="KW-1133">Transmembrane helix</keyword>
<evidence type="ECO:0000256" key="1">
    <source>
        <dbReference type="SAM" id="Phobius"/>
    </source>
</evidence>
<reference evidence="2 3" key="1">
    <citation type="submission" date="2022-04" db="EMBL/GenBank/DDBJ databases">
        <title>Mechanism of arsenic methylation and mitigation arsenic toxicity by Bacillus sp. LH14 from an Arsenic-Contaminated Paddy Soil.</title>
        <authorList>
            <person name="Wang D."/>
        </authorList>
    </citation>
    <scope>NUCLEOTIDE SEQUENCE [LARGE SCALE GENOMIC DNA]</scope>
    <source>
        <strain evidence="2 3">LH14</strain>
    </source>
</reference>
<keyword evidence="1" id="KW-0812">Transmembrane</keyword>
<keyword evidence="3" id="KW-1185">Reference proteome</keyword>
<accession>A0ABY4JGZ8</accession>
<keyword evidence="1" id="KW-0472">Membrane</keyword>
<proteinExistence type="predicted"/>